<name>A0A7M5XJK9_9CNID</name>
<dbReference type="InterPro" id="IPR000477">
    <property type="entry name" value="RT_dom"/>
</dbReference>
<accession>A0A7M5XJK9</accession>
<dbReference type="InterPro" id="IPR043502">
    <property type="entry name" value="DNA/RNA_pol_sf"/>
</dbReference>
<reference evidence="2" key="1">
    <citation type="submission" date="2021-01" db="UniProtKB">
        <authorList>
            <consortium name="EnsemblMetazoa"/>
        </authorList>
    </citation>
    <scope>IDENTIFICATION</scope>
</reference>
<dbReference type="InterPro" id="IPR052055">
    <property type="entry name" value="Hepadnavirus_pol/RT"/>
</dbReference>
<evidence type="ECO:0000259" key="1">
    <source>
        <dbReference type="PROSITE" id="PS50878"/>
    </source>
</evidence>
<dbReference type="Proteomes" id="UP000594262">
    <property type="component" value="Unplaced"/>
</dbReference>
<dbReference type="Gene3D" id="3.30.70.270">
    <property type="match status" value="1"/>
</dbReference>
<dbReference type="Gene3D" id="3.10.10.10">
    <property type="entry name" value="HIV Type 1 Reverse Transcriptase, subunit A, domain 1"/>
    <property type="match status" value="1"/>
</dbReference>
<dbReference type="SUPFAM" id="SSF56672">
    <property type="entry name" value="DNA/RNA polymerases"/>
    <property type="match status" value="1"/>
</dbReference>
<feature type="domain" description="Reverse transcriptase" evidence="1">
    <location>
        <begin position="1"/>
        <end position="115"/>
    </location>
</feature>
<dbReference type="EnsemblMetazoa" id="CLYHEMT024697.1">
    <property type="protein sequence ID" value="CLYHEMP024697.1"/>
    <property type="gene ID" value="CLYHEMG024697"/>
</dbReference>
<sequence>MPYIHFKMDTIEKFLRLIKKDMYMSKIDLKDAYYSVKINDEHQKFLKFYFNSILYKFTCLPNGLCSGPRVFTKLLKPPLANLRAERLMLISAYIDDLITAHKTFQGCFDNVLNVI</sequence>
<proteinExistence type="predicted"/>
<dbReference type="AlphaFoldDB" id="A0A7M5XJK9"/>
<evidence type="ECO:0000313" key="2">
    <source>
        <dbReference type="EnsemblMetazoa" id="CLYHEMP024697.1"/>
    </source>
</evidence>
<keyword evidence="3" id="KW-1185">Reference proteome</keyword>
<dbReference type="OrthoDB" id="7698392at2759"/>
<evidence type="ECO:0000313" key="3">
    <source>
        <dbReference type="Proteomes" id="UP000594262"/>
    </source>
</evidence>
<dbReference type="PROSITE" id="PS50878">
    <property type="entry name" value="RT_POL"/>
    <property type="match status" value="1"/>
</dbReference>
<organism evidence="2 3">
    <name type="scientific">Clytia hemisphaerica</name>
    <dbReference type="NCBI Taxonomy" id="252671"/>
    <lineage>
        <taxon>Eukaryota</taxon>
        <taxon>Metazoa</taxon>
        <taxon>Cnidaria</taxon>
        <taxon>Hydrozoa</taxon>
        <taxon>Hydroidolina</taxon>
        <taxon>Leptothecata</taxon>
        <taxon>Obeliida</taxon>
        <taxon>Clytiidae</taxon>
        <taxon>Clytia</taxon>
    </lineage>
</organism>
<dbReference type="InterPro" id="IPR043128">
    <property type="entry name" value="Rev_trsase/Diguanyl_cyclase"/>
</dbReference>
<protein>
    <recommendedName>
        <fullName evidence="1">Reverse transcriptase domain-containing protein</fullName>
    </recommendedName>
</protein>
<dbReference type="PANTHER" id="PTHR33050:SF7">
    <property type="entry name" value="RIBONUCLEASE H"/>
    <property type="match status" value="1"/>
</dbReference>
<dbReference type="Pfam" id="PF00078">
    <property type="entry name" value="RVT_1"/>
    <property type="match status" value="1"/>
</dbReference>
<dbReference type="PANTHER" id="PTHR33050">
    <property type="entry name" value="REVERSE TRANSCRIPTASE DOMAIN-CONTAINING PROTEIN"/>
    <property type="match status" value="1"/>
</dbReference>